<protein>
    <recommendedName>
        <fullName evidence="3">Cation transporter</fullName>
    </recommendedName>
</protein>
<gene>
    <name evidence="1" type="ORF">A1QO_07400</name>
</gene>
<comment type="caution">
    <text evidence="1">The sequence shown here is derived from an EMBL/GenBank/DDBJ whole genome shotgun (WGS) entry which is preliminary data.</text>
</comment>
<reference evidence="1 2" key="1">
    <citation type="journal article" date="2012" name="Science">
        <title>Ecological populations of bacteria act as socially cohesive units of antibiotic production and resistance.</title>
        <authorList>
            <person name="Cordero O.X."/>
            <person name="Wildschutte H."/>
            <person name="Kirkup B."/>
            <person name="Proehl S."/>
            <person name="Ngo L."/>
            <person name="Hussain F."/>
            <person name="Le Roux F."/>
            <person name="Mincer T."/>
            <person name="Polz M.F."/>
        </authorList>
    </citation>
    <scope>NUCLEOTIDE SEQUENCE [LARGE SCALE GENOMIC DNA]</scope>
    <source>
        <strain evidence="1 2">ZF-129</strain>
    </source>
</reference>
<dbReference type="EMBL" id="AJYQ02000089">
    <property type="protein sequence ID" value="OEE34653.1"/>
    <property type="molecule type" value="Genomic_DNA"/>
</dbReference>
<dbReference type="RefSeq" id="WP_017034213.1">
    <property type="nucleotide sequence ID" value="NZ_AJYQ02000089.1"/>
</dbReference>
<dbReference type="AlphaFoldDB" id="A0A1E5BFQ6"/>
<evidence type="ECO:0000313" key="1">
    <source>
        <dbReference type="EMBL" id="OEE34653.1"/>
    </source>
</evidence>
<proteinExistence type="predicted"/>
<name>A0A1E5BFQ6_9VIBR</name>
<organism evidence="1 2">
    <name type="scientific">Vibrio genomosp. F10 str. ZF-129</name>
    <dbReference type="NCBI Taxonomy" id="1187848"/>
    <lineage>
        <taxon>Bacteria</taxon>
        <taxon>Pseudomonadati</taxon>
        <taxon>Pseudomonadota</taxon>
        <taxon>Gammaproteobacteria</taxon>
        <taxon>Vibrionales</taxon>
        <taxon>Vibrionaceae</taxon>
        <taxon>Vibrio</taxon>
    </lineage>
</organism>
<sequence>MKKDVFGICLSKSMLSNNLNTTFTHVRAYQSLEQNRDVKVMQAYPQLSGEEVLSTMRESKELLWRAEFSCHAMK</sequence>
<evidence type="ECO:0000313" key="2">
    <source>
        <dbReference type="Proteomes" id="UP000094741"/>
    </source>
</evidence>
<dbReference type="OrthoDB" id="5883856at2"/>
<evidence type="ECO:0008006" key="3">
    <source>
        <dbReference type="Google" id="ProtNLM"/>
    </source>
</evidence>
<dbReference type="Proteomes" id="UP000094741">
    <property type="component" value="Unassembled WGS sequence"/>
</dbReference>
<accession>A0A1E5BFQ6</accession>